<evidence type="ECO:0000313" key="1">
    <source>
        <dbReference type="EnsemblPlants" id="TuG1812G0700000314.01.T01"/>
    </source>
</evidence>
<dbReference type="Gramene" id="TuG1812G0700000314.01.T01">
    <property type="protein sequence ID" value="TuG1812G0700000314.01.T01"/>
    <property type="gene ID" value="TuG1812G0700000314.01"/>
</dbReference>
<keyword evidence="2" id="KW-1185">Reference proteome</keyword>
<reference evidence="1" key="2">
    <citation type="submission" date="2018-03" db="EMBL/GenBank/DDBJ databases">
        <title>The Triticum urartu genome reveals the dynamic nature of wheat genome evolution.</title>
        <authorList>
            <person name="Ling H."/>
            <person name="Ma B."/>
            <person name="Shi X."/>
            <person name="Liu H."/>
            <person name="Dong L."/>
            <person name="Sun H."/>
            <person name="Cao Y."/>
            <person name="Gao Q."/>
            <person name="Zheng S."/>
            <person name="Li Y."/>
            <person name="Yu Y."/>
            <person name="Du H."/>
            <person name="Qi M."/>
            <person name="Li Y."/>
            <person name="Yu H."/>
            <person name="Cui Y."/>
            <person name="Wang N."/>
            <person name="Chen C."/>
            <person name="Wu H."/>
            <person name="Zhao Y."/>
            <person name="Zhang J."/>
            <person name="Li Y."/>
            <person name="Zhou W."/>
            <person name="Zhang B."/>
            <person name="Hu W."/>
            <person name="Eijk M."/>
            <person name="Tang J."/>
            <person name="Witsenboer H."/>
            <person name="Zhao S."/>
            <person name="Li Z."/>
            <person name="Zhang A."/>
            <person name="Wang D."/>
            <person name="Liang C."/>
        </authorList>
    </citation>
    <scope>NUCLEOTIDE SEQUENCE [LARGE SCALE GENOMIC DNA]</scope>
    <source>
        <strain evidence="1">cv. G1812</strain>
    </source>
</reference>
<reference evidence="1" key="3">
    <citation type="submission" date="2022-06" db="UniProtKB">
        <authorList>
            <consortium name="EnsemblPlants"/>
        </authorList>
    </citation>
    <scope>IDENTIFICATION</scope>
</reference>
<accession>A0A8R7QUV1</accession>
<protein>
    <recommendedName>
        <fullName evidence="3">Zinc finger GRF-type domain-containing protein</fullName>
    </recommendedName>
</protein>
<name>A0A8R7QUV1_TRIUA</name>
<dbReference type="AlphaFoldDB" id="A0A8R7QUV1"/>
<dbReference type="PANTHER" id="PTHR33680">
    <property type="entry name" value="OS07G0190500 PROTEIN"/>
    <property type="match status" value="1"/>
</dbReference>
<evidence type="ECO:0000313" key="2">
    <source>
        <dbReference type="Proteomes" id="UP000015106"/>
    </source>
</evidence>
<evidence type="ECO:0008006" key="3">
    <source>
        <dbReference type="Google" id="ProtNLM"/>
    </source>
</evidence>
<dbReference type="Proteomes" id="UP000015106">
    <property type="component" value="Chromosome 7"/>
</dbReference>
<reference evidence="2" key="1">
    <citation type="journal article" date="2013" name="Nature">
        <title>Draft genome of the wheat A-genome progenitor Triticum urartu.</title>
        <authorList>
            <person name="Ling H.Q."/>
            <person name="Zhao S."/>
            <person name="Liu D."/>
            <person name="Wang J."/>
            <person name="Sun H."/>
            <person name="Zhang C."/>
            <person name="Fan H."/>
            <person name="Li D."/>
            <person name="Dong L."/>
            <person name="Tao Y."/>
            <person name="Gao C."/>
            <person name="Wu H."/>
            <person name="Li Y."/>
            <person name="Cui Y."/>
            <person name="Guo X."/>
            <person name="Zheng S."/>
            <person name="Wang B."/>
            <person name="Yu K."/>
            <person name="Liang Q."/>
            <person name="Yang W."/>
            <person name="Lou X."/>
            <person name="Chen J."/>
            <person name="Feng M."/>
            <person name="Jian J."/>
            <person name="Zhang X."/>
            <person name="Luo G."/>
            <person name="Jiang Y."/>
            <person name="Liu J."/>
            <person name="Wang Z."/>
            <person name="Sha Y."/>
            <person name="Zhang B."/>
            <person name="Wu H."/>
            <person name="Tang D."/>
            <person name="Shen Q."/>
            <person name="Xue P."/>
            <person name="Zou S."/>
            <person name="Wang X."/>
            <person name="Liu X."/>
            <person name="Wang F."/>
            <person name="Yang Y."/>
            <person name="An X."/>
            <person name="Dong Z."/>
            <person name="Zhang K."/>
            <person name="Zhang X."/>
            <person name="Luo M.C."/>
            <person name="Dvorak J."/>
            <person name="Tong Y."/>
            <person name="Wang J."/>
            <person name="Yang H."/>
            <person name="Li Z."/>
            <person name="Wang D."/>
            <person name="Zhang A."/>
            <person name="Wang J."/>
        </authorList>
    </citation>
    <scope>NUCLEOTIDE SEQUENCE</scope>
    <source>
        <strain evidence="2">cv. G1812</strain>
    </source>
</reference>
<dbReference type="PANTHER" id="PTHR33680:SF7">
    <property type="entry name" value="OS02G0474200 PROTEIN"/>
    <property type="match status" value="1"/>
</dbReference>
<proteinExistence type="predicted"/>
<dbReference type="EnsemblPlants" id="TuG1812G0700000314.01.T01">
    <property type="protein sequence ID" value="TuG1812G0700000314.01.T01"/>
    <property type="gene ID" value="TuG1812G0700000314.01"/>
</dbReference>
<sequence>MSSASSARSGLRGRTVVVPLIPCPRCQATVRYCVSNTEDHEGWVFYRCPNNSATGCDFWFWEMEYVAYLVDA</sequence>
<organism evidence="1 2">
    <name type="scientific">Triticum urartu</name>
    <name type="common">Red wild einkorn</name>
    <name type="synonym">Crithodium urartu</name>
    <dbReference type="NCBI Taxonomy" id="4572"/>
    <lineage>
        <taxon>Eukaryota</taxon>
        <taxon>Viridiplantae</taxon>
        <taxon>Streptophyta</taxon>
        <taxon>Embryophyta</taxon>
        <taxon>Tracheophyta</taxon>
        <taxon>Spermatophyta</taxon>
        <taxon>Magnoliopsida</taxon>
        <taxon>Liliopsida</taxon>
        <taxon>Poales</taxon>
        <taxon>Poaceae</taxon>
        <taxon>BOP clade</taxon>
        <taxon>Pooideae</taxon>
        <taxon>Triticodae</taxon>
        <taxon>Triticeae</taxon>
        <taxon>Triticinae</taxon>
        <taxon>Triticum</taxon>
    </lineage>
</organism>